<dbReference type="Pfam" id="PF13401">
    <property type="entry name" value="AAA_22"/>
    <property type="match status" value="1"/>
</dbReference>
<dbReference type="GO" id="GO:0006355">
    <property type="term" value="P:regulation of DNA-templated transcription"/>
    <property type="evidence" value="ECO:0007669"/>
    <property type="project" value="InterPro"/>
</dbReference>
<evidence type="ECO:0000256" key="2">
    <source>
        <dbReference type="ARBA" id="ARBA00023125"/>
    </source>
</evidence>
<dbReference type="InterPro" id="IPR011990">
    <property type="entry name" value="TPR-like_helical_dom_sf"/>
</dbReference>
<evidence type="ECO:0000313" key="6">
    <source>
        <dbReference type="EMBL" id="GEA86716.1"/>
    </source>
</evidence>
<dbReference type="AlphaFoldDB" id="A0A4Y3KT17"/>
<dbReference type="RefSeq" id="WP_141371972.1">
    <property type="nucleotide sequence ID" value="NZ_BJLR01000009.1"/>
</dbReference>
<dbReference type="SMART" id="SM00382">
    <property type="entry name" value="AAA"/>
    <property type="match status" value="1"/>
</dbReference>
<dbReference type="SUPFAM" id="SSF52540">
    <property type="entry name" value="P-loop containing nucleoside triphosphate hydrolases"/>
    <property type="match status" value="1"/>
</dbReference>
<dbReference type="GO" id="GO:0016887">
    <property type="term" value="F:ATP hydrolysis activity"/>
    <property type="evidence" value="ECO:0007669"/>
    <property type="project" value="InterPro"/>
</dbReference>
<comment type="similarity">
    <text evidence="1">Belongs to the AfsR/DnrI/RedD regulatory family.</text>
</comment>
<comment type="caution">
    <text evidence="6">The sequence shown here is derived from an EMBL/GenBank/DDBJ whole genome shotgun (WGS) entry which is preliminary data.</text>
</comment>
<dbReference type="InterPro" id="IPR049945">
    <property type="entry name" value="AAA_22"/>
</dbReference>
<dbReference type="InterPro" id="IPR003593">
    <property type="entry name" value="AAA+_ATPase"/>
</dbReference>
<dbReference type="SMART" id="SM01043">
    <property type="entry name" value="BTAD"/>
    <property type="match status" value="1"/>
</dbReference>
<proteinExistence type="inferred from homology"/>
<keyword evidence="7" id="KW-1185">Reference proteome</keyword>
<feature type="domain" description="AAA+ ATPase" evidence="3">
    <location>
        <begin position="280"/>
        <end position="422"/>
    </location>
</feature>
<organism evidence="6 7">
    <name type="scientific">Cellulomonas cellasea</name>
    <dbReference type="NCBI Taxonomy" id="43670"/>
    <lineage>
        <taxon>Bacteria</taxon>
        <taxon>Bacillati</taxon>
        <taxon>Actinomycetota</taxon>
        <taxon>Actinomycetes</taxon>
        <taxon>Micrococcales</taxon>
        <taxon>Cellulomonadaceae</taxon>
        <taxon>Cellulomonas</taxon>
    </lineage>
</organism>
<gene>
    <name evidence="6" type="ORF">CCE01nite_06650</name>
</gene>
<dbReference type="GO" id="GO:0003677">
    <property type="term" value="F:DNA binding"/>
    <property type="evidence" value="ECO:0007669"/>
    <property type="project" value="UniProtKB-KW"/>
</dbReference>
<dbReference type="Gene3D" id="1.25.40.10">
    <property type="entry name" value="Tetratricopeptide repeat domain"/>
    <property type="match status" value="1"/>
</dbReference>
<dbReference type="Pfam" id="PF03704">
    <property type="entry name" value="BTAD"/>
    <property type="match status" value="1"/>
</dbReference>
<dbReference type="SMART" id="SM00862">
    <property type="entry name" value="Trans_reg_C"/>
    <property type="match status" value="1"/>
</dbReference>
<dbReference type="Proteomes" id="UP000317046">
    <property type="component" value="Unassembled WGS sequence"/>
</dbReference>
<dbReference type="Gene3D" id="1.10.10.10">
    <property type="entry name" value="Winged helix-like DNA-binding domain superfamily/Winged helix DNA-binding domain"/>
    <property type="match status" value="1"/>
</dbReference>
<dbReference type="InterPro" id="IPR036388">
    <property type="entry name" value="WH-like_DNA-bd_sf"/>
</dbReference>
<feature type="domain" description="Bacterial transcriptional activator" evidence="5">
    <location>
        <begin position="88"/>
        <end position="229"/>
    </location>
</feature>
<evidence type="ECO:0000259" key="3">
    <source>
        <dbReference type="SMART" id="SM00382"/>
    </source>
</evidence>
<name>A0A4Y3KT17_9CELL</name>
<dbReference type="Gene3D" id="3.40.50.300">
    <property type="entry name" value="P-loop containing nucleotide triphosphate hydrolases"/>
    <property type="match status" value="1"/>
</dbReference>
<dbReference type="InterPro" id="IPR005158">
    <property type="entry name" value="BTAD"/>
</dbReference>
<accession>A0A4Y3KT17</accession>
<dbReference type="SUPFAM" id="SSF48452">
    <property type="entry name" value="TPR-like"/>
    <property type="match status" value="1"/>
</dbReference>
<dbReference type="GO" id="GO:0000160">
    <property type="term" value="P:phosphorelay signal transduction system"/>
    <property type="evidence" value="ECO:0007669"/>
    <property type="project" value="InterPro"/>
</dbReference>
<reference evidence="6" key="1">
    <citation type="submission" date="2019-06" db="EMBL/GenBank/DDBJ databases">
        <title>Whole genome shotgun sequence of Cellulomonas cellasea NBRC 3753.</title>
        <authorList>
            <person name="Hosoyama A."/>
            <person name="Uohara A."/>
            <person name="Ohji S."/>
            <person name="Ichikawa N."/>
        </authorList>
    </citation>
    <scope>NUCLEOTIDE SEQUENCE [LARGE SCALE GENOMIC DNA]</scope>
    <source>
        <strain evidence="6">NBRC 3753</strain>
    </source>
</reference>
<sequence length="1110" mass="114760">MQITTLGTLAVDGRPVRGARLVALVRALVDARGRSVSVAALAEAVWDGAAPDDAAGALQALVSRARRTGLRVTSGPAGYALAHDPADIDAVRAAATLRRGRDALRTGHADDADRCAAEALALVGADVPPGTTAVHDDPAHLRLLAGAVALRVEAALAGGTDPGPLDVLRALALRTPPDEPLVALLVRALAAQGRDAEALDVLEGVRAGLAERFGTDPSGVVAQVHVALLRGELAPGAPTGPPTGPATAAGEALAVGWRRAVTGLVGREVDVAAAESALADQPLVTLVGLGGAGKTRLALEVARRAAERGVAVHAVELAGLREPSEVLPALLSAVGAAESVADPDRPQGRRVLGADERLQRVAEVGGLLVLDNCEHLLDAVADVAARLIALADRDLRVLATSRAPLAVPGETVQPVLALPDADALQLLGTRARAVRPDLAWDPDVAAALCLRLDNLPLALELAAARVRSMPLTDVLAGLDDRFALLDHALRGMPERHAGLRAMVDWSWSLLTDDERVLLMHVAVVPAPFTAATAVHLVGPDAARAPAGPGAARSGAARPEVATTVAGASGPLLGETRARRALGALVEQSLLVLEEPGRDASARDAGGHGGEAPARPGAARYRMLETVREYGEQRLAELGDPADARDRLVRWAVDEAHAVAEMLAAREHTAGIRRAGAEQESLLAALRWAVERRREREAMAVGAALLALWTVRGLHAEVDTWAAVLLGSHDPELRATSWALHGPRTDAPPPEAEDVATVALHALVNSGIAGTQRRGAVARRVARRALASPAAVGRGRVRHRTAALVRAMDALTSVESADGVAAAEALAREDDPSLAGMGLFLRSALRENLGDVDLSLRDAHAAYDRFASVGDLWGMGMAAQGIGQWEGGRGGAGADVWLERAEDHLRAIGAVADARAIAVVRHVHRALRGETGSRAALEDVVAAPASGGASRAHASVGLAALAALEDRWDDAVRHADEALAVARDDPAAVPQARVVYVVCAAVIRLRAGHDSEALLRSAVPEAVSTKDAPVLGSLALGFAELAASRGEHERARTLWALGTRLGASIALIFGPAFASLLHAHVGDGDERTALLAEVHDLTSSAAVSRIVALLR</sequence>
<dbReference type="InterPro" id="IPR027417">
    <property type="entry name" value="P-loop_NTPase"/>
</dbReference>
<dbReference type="InterPro" id="IPR001867">
    <property type="entry name" value="OmpR/PhoB-type_DNA-bd"/>
</dbReference>
<evidence type="ECO:0000259" key="4">
    <source>
        <dbReference type="SMART" id="SM00862"/>
    </source>
</evidence>
<keyword evidence="2" id="KW-0238">DNA-binding</keyword>
<feature type="domain" description="OmpR/PhoB-type" evidence="4">
    <location>
        <begin position="13"/>
        <end position="81"/>
    </location>
</feature>
<protein>
    <submittedName>
        <fullName evidence="6">SARP family transcriptional regulator</fullName>
    </submittedName>
</protein>
<evidence type="ECO:0000313" key="7">
    <source>
        <dbReference type="Proteomes" id="UP000317046"/>
    </source>
</evidence>
<dbReference type="EMBL" id="BJLR01000009">
    <property type="protein sequence ID" value="GEA86716.1"/>
    <property type="molecule type" value="Genomic_DNA"/>
</dbReference>
<evidence type="ECO:0000256" key="1">
    <source>
        <dbReference type="ARBA" id="ARBA00005820"/>
    </source>
</evidence>
<dbReference type="PANTHER" id="PTHR47691:SF3">
    <property type="entry name" value="HTH-TYPE TRANSCRIPTIONAL REGULATOR RV0890C-RELATED"/>
    <property type="match status" value="1"/>
</dbReference>
<evidence type="ECO:0000259" key="5">
    <source>
        <dbReference type="SMART" id="SM01043"/>
    </source>
</evidence>
<dbReference type="PANTHER" id="PTHR47691">
    <property type="entry name" value="REGULATOR-RELATED"/>
    <property type="match status" value="1"/>
</dbReference>